<dbReference type="EMBL" id="CP022386">
    <property type="protein sequence ID" value="ATA85805.1"/>
    <property type="molecule type" value="Genomic_DNA"/>
</dbReference>
<dbReference type="GeneID" id="84807089"/>
<evidence type="ECO:0000313" key="2">
    <source>
        <dbReference type="Proteomes" id="UP000217250"/>
    </source>
</evidence>
<sequence>MDSLFLGIDRFPTYTDGQIFELFYQNNVLKLTLKDYQEKIVTYSFLNIFQLSFENYLNEDIDEIRTFWEERDGEKVCRISILSAWTGKEMMHFSFFM</sequence>
<evidence type="ECO:0000313" key="1">
    <source>
        <dbReference type="EMBL" id="ATA85805.1"/>
    </source>
</evidence>
<dbReference type="Proteomes" id="UP000217250">
    <property type="component" value="Chromosome"/>
</dbReference>
<dbReference type="KEGG" id="cgh:CGC50_00715"/>
<organism evidence="1 2">
    <name type="scientific">Capnocytophaga gingivalis</name>
    <dbReference type="NCBI Taxonomy" id="1017"/>
    <lineage>
        <taxon>Bacteria</taxon>
        <taxon>Pseudomonadati</taxon>
        <taxon>Bacteroidota</taxon>
        <taxon>Flavobacteriia</taxon>
        <taxon>Flavobacteriales</taxon>
        <taxon>Flavobacteriaceae</taxon>
        <taxon>Capnocytophaga</taxon>
    </lineage>
</organism>
<dbReference type="AlphaFoldDB" id="A0A250FN52"/>
<proteinExistence type="predicted"/>
<accession>A0A250FN52</accession>
<name>A0A250FN52_9FLAO</name>
<protein>
    <submittedName>
        <fullName evidence="1">Uncharacterized protein</fullName>
    </submittedName>
</protein>
<dbReference type="RefSeq" id="WP_095909290.1">
    <property type="nucleotide sequence ID" value="NZ_CAUVLU010000013.1"/>
</dbReference>
<reference evidence="2" key="1">
    <citation type="submission" date="2017-06" db="EMBL/GenBank/DDBJ databases">
        <title>Capnocytophaga spp. assemblies.</title>
        <authorList>
            <person name="Gulvik C.A."/>
        </authorList>
    </citation>
    <scope>NUCLEOTIDE SEQUENCE [LARGE SCALE GENOMIC DNA]</scope>
    <source>
        <strain evidence="2">H1496</strain>
    </source>
</reference>
<gene>
    <name evidence="1" type="ORF">CGC50_00715</name>
</gene>
<dbReference type="OrthoDB" id="1149950at2"/>